<proteinExistence type="predicted"/>
<dbReference type="Proteomes" id="UP000183287">
    <property type="component" value="Unassembled WGS sequence"/>
</dbReference>
<dbReference type="EMBL" id="FOUB01000028">
    <property type="protein sequence ID" value="SFM43650.1"/>
    <property type="molecule type" value="Genomic_DNA"/>
</dbReference>
<dbReference type="RefSeq" id="WP_074905684.1">
    <property type="nucleotide sequence ID" value="NZ_FOUB01000028.1"/>
</dbReference>
<name>A0A1I4QVB3_9PROT</name>
<keyword evidence="2" id="KW-1185">Reference proteome</keyword>
<evidence type="ECO:0008006" key="3">
    <source>
        <dbReference type="Google" id="ProtNLM"/>
    </source>
</evidence>
<reference evidence="2" key="1">
    <citation type="submission" date="2016-10" db="EMBL/GenBank/DDBJ databases">
        <authorList>
            <person name="Varghese N."/>
            <person name="Submissions S."/>
        </authorList>
    </citation>
    <scope>NUCLEOTIDE SEQUENCE [LARGE SCALE GENOMIC DNA]</scope>
    <source>
        <strain evidence="2">Nm44</strain>
    </source>
</reference>
<evidence type="ECO:0000313" key="1">
    <source>
        <dbReference type="EMBL" id="SFM43650.1"/>
    </source>
</evidence>
<evidence type="ECO:0000313" key="2">
    <source>
        <dbReference type="Proteomes" id="UP000183287"/>
    </source>
</evidence>
<dbReference type="Gene3D" id="3.40.50.11550">
    <property type="match status" value="1"/>
</dbReference>
<dbReference type="AlphaFoldDB" id="A0A1I4QVB3"/>
<accession>A0A1I4QVB3</accession>
<organism evidence="1 2">
    <name type="scientific">Nitrosomonas communis</name>
    <dbReference type="NCBI Taxonomy" id="44574"/>
    <lineage>
        <taxon>Bacteria</taxon>
        <taxon>Pseudomonadati</taxon>
        <taxon>Pseudomonadota</taxon>
        <taxon>Betaproteobacteria</taxon>
        <taxon>Nitrosomonadales</taxon>
        <taxon>Nitrosomonadaceae</taxon>
        <taxon>Nitrosomonas</taxon>
    </lineage>
</organism>
<dbReference type="OrthoDB" id="5574312at2"/>
<sequence length="248" mass="28177">MWGFYSFVIIFLTLLLTNVAVAFDRVVQGMEPNSITIIGEKHKRPESVHFFKSLITDYLQQNKCLTVALEIASNQQSFIDEIKQGRPVSDIEIAPMIDHPPFRQLINDLAQMQGSNDCLKIIAIDAGIKSETRRDEWMATKLAEHVGQAPILALVGNLHTLKKVEWNYAMSKKEPYVAEILVSQGKNVRTYPQIWLDRECSTRDRYIHADSPEATEMLNDNLFSLLNADKPKTANGVVNGIVMWECDR</sequence>
<protein>
    <recommendedName>
        <fullName evidence="3">Haem-binding uptake Tiki superfamily ChaN domain-containing protein</fullName>
    </recommendedName>
</protein>
<gene>
    <name evidence="1" type="ORF">SAMN05421863_102854</name>
</gene>